<feature type="domain" description="Apple" evidence="2">
    <location>
        <begin position="15"/>
        <end position="98"/>
    </location>
</feature>
<dbReference type="SUPFAM" id="SSF57414">
    <property type="entry name" value="Hairpin loop containing domain-like"/>
    <property type="match status" value="1"/>
</dbReference>
<dbReference type="CDD" id="cd01099">
    <property type="entry name" value="PAN_AP_HGF"/>
    <property type="match status" value="1"/>
</dbReference>
<dbReference type="SUPFAM" id="SSF53300">
    <property type="entry name" value="vWA-like"/>
    <property type="match status" value="1"/>
</dbReference>
<proteinExistence type="predicted"/>
<evidence type="ECO:0000259" key="2">
    <source>
        <dbReference type="PROSITE" id="PS50948"/>
    </source>
</evidence>
<protein>
    <submittedName>
        <fullName evidence="4">VWFA domain-containing protein</fullName>
    </submittedName>
</protein>
<feature type="domain" description="VWFA" evidence="1">
    <location>
        <begin position="109"/>
        <end position="234"/>
    </location>
</feature>
<dbReference type="InterPro" id="IPR036465">
    <property type="entry name" value="vWFA_dom_sf"/>
</dbReference>
<evidence type="ECO:0000313" key="3">
    <source>
        <dbReference type="Proteomes" id="UP000887569"/>
    </source>
</evidence>
<dbReference type="InterPro" id="IPR002035">
    <property type="entry name" value="VWF_A"/>
</dbReference>
<dbReference type="AlphaFoldDB" id="A0A915B5Z8"/>
<evidence type="ECO:0000313" key="4">
    <source>
        <dbReference type="WBParaSite" id="PgR028_g008_t01"/>
    </source>
</evidence>
<dbReference type="Gene3D" id="3.50.4.10">
    <property type="entry name" value="Hepatocyte Growth Factor"/>
    <property type="match status" value="1"/>
</dbReference>
<name>A0A915B5Z8_PARUN</name>
<dbReference type="PROSITE" id="PS50234">
    <property type="entry name" value="VWFA"/>
    <property type="match status" value="1"/>
</dbReference>
<dbReference type="PROSITE" id="PS50948">
    <property type="entry name" value="PAN"/>
    <property type="match status" value="1"/>
</dbReference>
<dbReference type="WBParaSite" id="PgR028_g008_t01">
    <property type="protein sequence ID" value="PgR028_g008_t01"/>
    <property type="gene ID" value="PgR028_g008"/>
</dbReference>
<dbReference type="PANTHER" id="PTHR24020:SF87">
    <property type="entry name" value="COLLAGEN ALPHA-1(VI) CHAIN-LIKE"/>
    <property type="match status" value="1"/>
</dbReference>
<dbReference type="InterPro" id="IPR003609">
    <property type="entry name" value="Pan_app"/>
</dbReference>
<accession>A0A915B5Z8</accession>
<organism evidence="3 4">
    <name type="scientific">Parascaris univalens</name>
    <name type="common">Nematode worm</name>
    <dbReference type="NCBI Taxonomy" id="6257"/>
    <lineage>
        <taxon>Eukaryota</taxon>
        <taxon>Metazoa</taxon>
        <taxon>Ecdysozoa</taxon>
        <taxon>Nematoda</taxon>
        <taxon>Chromadorea</taxon>
        <taxon>Rhabditida</taxon>
        <taxon>Spirurina</taxon>
        <taxon>Ascaridomorpha</taxon>
        <taxon>Ascaridoidea</taxon>
        <taxon>Ascarididae</taxon>
        <taxon>Parascaris</taxon>
    </lineage>
</organism>
<dbReference type="InterPro" id="IPR050525">
    <property type="entry name" value="ECM_Assembly_Org"/>
</dbReference>
<keyword evidence="3" id="KW-1185">Reference proteome</keyword>
<sequence length="242" mass="27514">KSTFEPYNVEELERCFDRFDHSTLIGFADRVESNIDASECLAKCALCSACLDDEPCNAVVYYRNQEECIMMVATRHENEEYFLRDDFECDYYERRKNCDESGICVDELSLIFVIDGSDSVGNDEFDNAKVNIATIVRAARNIVEDLMVTVVQSGIVPTLEIDSMVFEKMVSFKAELNAIEWRGGRSMLGATLEAVIEFARSKNAWVIVLTDGISSDSLKAFIKKRAEAVSLIMFIRYAHLYY</sequence>
<dbReference type="Gene3D" id="3.40.50.410">
    <property type="entry name" value="von Willebrand factor, type A domain"/>
    <property type="match status" value="1"/>
</dbReference>
<dbReference type="SMART" id="SM00473">
    <property type="entry name" value="PAN_AP"/>
    <property type="match status" value="1"/>
</dbReference>
<reference evidence="4" key="1">
    <citation type="submission" date="2022-11" db="UniProtKB">
        <authorList>
            <consortium name="WormBaseParasite"/>
        </authorList>
    </citation>
    <scope>IDENTIFICATION</scope>
</reference>
<dbReference type="PANTHER" id="PTHR24020">
    <property type="entry name" value="COLLAGEN ALPHA"/>
    <property type="match status" value="1"/>
</dbReference>
<dbReference type="Pfam" id="PF00092">
    <property type="entry name" value="VWA"/>
    <property type="match status" value="1"/>
</dbReference>
<dbReference type="Proteomes" id="UP000887569">
    <property type="component" value="Unplaced"/>
</dbReference>
<evidence type="ECO:0000259" key="1">
    <source>
        <dbReference type="PROSITE" id="PS50234"/>
    </source>
</evidence>
<dbReference type="Pfam" id="PF00024">
    <property type="entry name" value="PAN_1"/>
    <property type="match status" value="1"/>
</dbReference>